<dbReference type="EMBL" id="CP054697">
    <property type="protein sequence ID" value="QMS86316.1"/>
    <property type="molecule type" value="Genomic_DNA"/>
</dbReference>
<dbReference type="KEGG" id="ned:HUN01_01470"/>
<dbReference type="AlphaFoldDB" id="A0A7D7L870"/>
<keyword evidence="1" id="KW-0614">Plasmid</keyword>
<geneLocation type="plasmid" evidence="2">
    <name>pne_5</name>
</geneLocation>
<sequence length="84" mass="9573">MPKFYLHRTGKIPTAIHPFVKQTALPQDKHKPSLFQGKIIPDVQNIAMSMYRMIYIAIAFVGRLRHRSSDSGQAAISKPLDRLK</sequence>
<dbReference type="Proteomes" id="UP000514713">
    <property type="component" value="Plasmid pNe_5"/>
</dbReference>
<gene>
    <name evidence="1" type="ORF">HUN01_01470</name>
</gene>
<accession>A0A7D7L870</accession>
<protein>
    <submittedName>
        <fullName evidence="1">Uncharacterized protein</fullName>
    </submittedName>
</protein>
<dbReference type="RefSeq" id="WP_181927352.1">
    <property type="nucleotide sequence ID" value="NZ_CP054697.1"/>
</dbReference>
<name>A0A7D7L870_9NOSO</name>
<organism evidence="1 2">
    <name type="scientific">Nostoc edaphicum CCNP1411</name>
    <dbReference type="NCBI Taxonomy" id="1472755"/>
    <lineage>
        <taxon>Bacteria</taxon>
        <taxon>Bacillati</taxon>
        <taxon>Cyanobacteriota</taxon>
        <taxon>Cyanophyceae</taxon>
        <taxon>Nostocales</taxon>
        <taxon>Nostocaceae</taxon>
        <taxon>Nostoc</taxon>
    </lineage>
</organism>
<proteinExistence type="predicted"/>
<keyword evidence="2" id="KW-1185">Reference proteome</keyword>
<evidence type="ECO:0000313" key="2">
    <source>
        <dbReference type="Proteomes" id="UP000514713"/>
    </source>
</evidence>
<evidence type="ECO:0000313" key="1">
    <source>
        <dbReference type="EMBL" id="QMS86316.1"/>
    </source>
</evidence>
<reference evidence="2" key="1">
    <citation type="submission" date="2020-06" db="EMBL/GenBank/DDBJ databases">
        <title>Nostoc edaphicum CCNP1411 genome.</title>
        <authorList>
            <person name="Fidor A."/>
            <person name="Grabski M."/>
            <person name="Gawor J."/>
            <person name="Gromadka R."/>
            <person name="Wegrzyn G."/>
            <person name="Mazur-Marzec H."/>
        </authorList>
    </citation>
    <scope>NUCLEOTIDE SEQUENCE [LARGE SCALE GENOMIC DNA]</scope>
    <source>
        <strain evidence="2">CCNP1411</strain>
        <plasmid evidence="2">pne_5</plasmid>
    </source>
</reference>